<evidence type="ECO:0000256" key="3">
    <source>
        <dbReference type="ARBA" id="ARBA00022723"/>
    </source>
</evidence>
<keyword evidence="4 8" id="KW-0378">Hydrolase</keyword>
<evidence type="ECO:0000256" key="7">
    <source>
        <dbReference type="ARBA" id="ARBA00056079"/>
    </source>
</evidence>
<comment type="function">
    <text evidence="7 8">Catalyzes the hydrolytic deamination of guanine, producing xanthine and ammonia.</text>
</comment>
<dbReference type="FunFam" id="3.20.20.140:FF:000022">
    <property type="entry name" value="Guanine deaminase"/>
    <property type="match status" value="1"/>
</dbReference>
<dbReference type="Pfam" id="PF01979">
    <property type="entry name" value="Amidohydro_1"/>
    <property type="match status" value="1"/>
</dbReference>
<dbReference type="InterPro" id="IPR014311">
    <property type="entry name" value="Guanine_deaminase"/>
</dbReference>
<dbReference type="EC" id="3.5.4.3" evidence="8"/>
<dbReference type="PANTHER" id="PTHR11271:SF6">
    <property type="entry name" value="GUANINE DEAMINASE"/>
    <property type="match status" value="1"/>
</dbReference>
<dbReference type="InterPro" id="IPR006680">
    <property type="entry name" value="Amidohydro-rel"/>
</dbReference>
<dbReference type="GO" id="GO:0008892">
    <property type="term" value="F:guanine deaminase activity"/>
    <property type="evidence" value="ECO:0007669"/>
    <property type="project" value="UniProtKB-UniRule"/>
</dbReference>
<sequence length="463" mass="50806">MALEKTLYIGPFIHCQDLTTLDICQNGMIGVDEDGKIAFISRSEEAQEVSKQDGWGDAKVVKIDGTGFFFPGFIDTHIHASQYPNAGIFGKSTLLDWLNTYTFPLESSFTDLDKAARIYNRIISRTLSNGTTTACYYATIHVPATNLLADLCLSKGQRAFVGRVCMDSALSPDYYRDESPLTSYHDALACIEHVKTIDPTFSLVSPIITPRFAPSCSKESLNLLGKLHAESHVPVQTHLCENEAEIQLVKDLFPDSKHYTDVYDSAGLLTSKTILAHCCHLSADERSLIKSKNAKISHCPASNAALTSGFAPIRKLLNEGLTVGLGTDVSGGYTPSILAECREALFTSRQLCISSGAGAVKREDDVKLSVEEALFLATRGGAKVVGLEDKIGGFEVGMDWDAQMVRLNLADDELSEDVGLVDIFGHESWDDRVNKWVYGGDDRNTVAVWVKGRLVHRRRGWRG</sequence>
<keyword evidence="3 8" id="KW-0479">Metal-binding</keyword>
<proteinExistence type="inferred from homology"/>
<dbReference type="AlphaFoldDB" id="A0A9Q9EM74"/>
<keyword evidence="5 8" id="KW-0862">Zinc</keyword>
<organism evidence="10 11">
    <name type="scientific">Septoria linicola</name>
    <dbReference type="NCBI Taxonomy" id="215465"/>
    <lineage>
        <taxon>Eukaryota</taxon>
        <taxon>Fungi</taxon>
        <taxon>Dikarya</taxon>
        <taxon>Ascomycota</taxon>
        <taxon>Pezizomycotina</taxon>
        <taxon>Dothideomycetes</taxon>
        <taxon>Dothideomycetidae</taxon>
        <taxon>Mycosphaerellales</taxon>
        <taxon>Mycosphaerellaceae</taxon>
        <taxon>Septoria</taxon>
    </lineage>
</organism>
<evidence type="ECO:0000256" key="4">
    <source>
        <dbReference type="ARBA" id="ARBA00022801"/>
    </source>
</evidence>
<evidence type="ECO:0000256" key="8">
    <source>
        <dbReference type="RuleBase" id="RU366009"/>
    </source>
</evidence>
<keyword evidence="11" id="KW-1185">Reference proteome</keyword>
<gene>
    <name evidence="10" type="ORF">Slin15195_G084880</name>
</gene>
<comment type="pathway">
    <text evidence="1 8">Purine metabolism; guanine degradation; xanthine from guanine: step 1/1.</text>
</comment>
<evidence type="ECO:0000313" key="11">
    <source>
        <dbReference type="Proteomes" id="UP001056384"/>
    </source>
</evidence>
<dbReference type="InterPro" id="IPR011059">
    <property type="entry name" value="Metal-dep_hydrolase_composite"/>
</dbReference>
<protein>
    <recommendedName>
        <fullName evidence="8">Guanine deaminase</fullName>
        <shortName evidence="8">Guanase</shortName>
        <ecNumber evidence="8">3.5.4.3</ecNumber>
    </recommendedName>
    <alternativeName>
        <fullName evidence="8">Guanine aminohydrolase</fullName>
    </alternativeName>
</protein>
<name>A0A9Q9EM74_9PEZI</name>
<comment type="catalytic activity">
    <reaction evidence="6 8">
        <text>guanine + H2O + H(+) = xanthine + NH4(+)</text>
        <dbReference type="Rhea" id="RHEA:14665"/>
        <dbReference type="ChEBI" id="CHEBI:15377"/>
        <dbReference type="ChEBI" id="CHEBI:15378"/>
        <dbReference type="ChEBI" id="CHEBI:16235"/>
        <dbReference type="ChEBI" id="CHEBI:17712"/>
        <dbReference type="ChEBI" id="CHEBI:28938"/>
        <dbReference type="EC" id="3.5.4.3"/>
    </reaction>
</comment>
<evidence type="ECO:0000256" key="5">
    <source>
        <dbReference type="ARBA" id="ARBA00022833"/>
    </source>
</evidence>
<dbReference type="PANTHER" id="PTHR11271">
    <property type="entry name" value="GUANINE DEAMINASE"/>
    <property type="match status" value="1"/>
</dbReference>
<evidence type="ECO:0000313" key="10">
    <source>
        <dbReference type="EMBL" id="USW55169.1"/>
    </source>
</evidence>
<comment type="cofactor">
    <cofactor evidence="8">
        <name>Zn(2+)</name>
        <dbReference type="ChEBI" id="CHEBI:29105"/>
    </cofactor>
    <text evidence="8">Binds 1 zinc ion per subunit.</text>
</comment>
<dbReference type="NCBIfam" id="TIGR02967">
    <property type="entry name" value="guan_deamin"/>
    <property type="match status" value="1"/>
</dbReference>
<dbReference type="GO" id="GO:0005829">
    <property type="term" value="C:cytosol"/>
    <property type="evidence" value="ECO:0007669"/>
    <property type="project" value="TreeGrafter"/>
</dbReference>
<feature type="domain" description="Amidohydrolase-related" evidence="9">
    <location>
        <begin position="70"/>
        <end position="455"/>
    </location>
</feature>
<dbReference type="GO" id="GO:0008270">
    <property type="term" value="F:zinc ion binding"/>
    <property type="evidence" value="ECO:0007669"/>
    <property type="project" value="UniProtKB-UniRule"/>
</dbReference>
<dbReference type="InterPro" id="IPR032466">
    <property type="entry name" value="Metal_Hydrolase"/>
</dbReference>
<dbReference type="OrthoDB" id="194468at2759"/>
<dbReference type="InterPro" id="IPR051607">
    <property type="entry name" value="Metallo-dep_hydrolases"/>
</dbReference>
<dbReference type="EMBL" id="CP099424">
    <property type="protein sequence ID" value="USW55169.1"/>
    <property type="molecule type" value="Genomic_DNA"/>
</dbReference>
<comment type="similarity">
    <text evidence="2 8">Belongs to the metallo-dependent hydrolases superfamily. ATZ/TRZ family.</text>
</comment>
<dbReference type="SUPFAM" id="SSF51556">
    <property type="entry name" value="Metallo-dependent hydrolases"/>
    <property type="match status" value="1"/>
</dbReference>
<dbReference type="Gene3D" id="3.20.20.140">
    <property type="entry name" value="Metal-dependent hydrolases"/>
    <property type="match status" value="1"/>
</dbReference>
<dbReference type="Proteomes" id="UP001056384">
    <property type="component" value="Chromosome 7"/>
</dbReference>
<evidence type="ECO:0000256" key="6">
    <source>
        <dbReference type="ARBA" id="ARBA00051148"/>
    </source>
</evidence>
<dbReference type="Gene3D" id="2.30.40.10">
    <property type="entry name" value="Urease, subunit C, domain 1"/>
    <property type="match status" value="1"/>
</dbReference>
<evidence type="ECO:0000256" key="2">
    <source>
        <dbReference type="ARBA" id="ARBA00006745"/>
    </source>
</evidence>
<evidence type="ECO:0000259" key="9">
    <source>
        <dbReference type="Pfam" id="PF01979"/>
    </source>
</evidence>
<accession>A0A9Q9EM74</accession>
<dbReference type="GO" id="GO:0006147">
    <property type="term" value="P:guanine catabolic process"/>
    <property type="evidence" value="ECO:0007669"/>
    <property type="project" value="UniProtKB-UniRule"/>
</dbReference>
<reference evidence="10" key="1">
    <citation type="submission" date="2022-06" db="EMBL/GenBank/DDBJ databases">
        <title>Complete genome sequences of two strains of the flax pathogen Septoria linicola.</title>
        <authorList>
            <person name="Lapalu N."/>
            <person name="Simon A."/>
            <person name="Demenou B."/>
            <person name="Paumier D."/>
            <person name="Guillot M.-P."/>
            <person name="Gout L."/>
            <person name="Valade R."/>
        </authorList>
    </citation>
    <scope>NUCLEOTIDE SEQUENCE</scope>
    <source>
        <strain evidence="10">SE15195</strain>
    </source>
</reference>
<evidence type="ECO:0000256" key="1">
    <source>
        <dbReference type="ARBA" id="ARBA00004984"/>
    </source>
</evidence>